<reference evidence="1" key="1">
    <citation type="submission" date="2022-08" db="EMBL/GenBank/DDBJ databases">
        <title>Genome Sequence of Fusarium decemcellulare.</title>
        <authorList>
            <person name="Buettner E."/>
        </authorList>
    </citation>
    <scope>NUCLEOTIDE SEQUENCE</scope>
    <source>
        <strain evidence="1">Babe19</strain>
    </source>
</reference>
<evidence type="ECO:0000313" key="1">
    <source>
        <dbReference type="EMBL" id="KAJ3501619.1"/>
    </source>
</evidence>
<dbReference type="EMBL" id="JANRMS010005600">
    <property type="protein sequence ID" value="KAJ3501619.1"/>
    <property type="molecule type" value="Genomic_DNA"/>
</dbReference>
<gene>
    <name evidence="1" type="ORF">NM208_g16900</name>
</gene>
<comment type="caution">
    <text evidence="1">The sequence shown here is derived from an EMBL/GenBank/DDBJ whole genome shotgun (WGS) entry which is preliminary data.</text>
</comment>
<keyword evidence="2" id="KW-1185">Reference proteome</keyword>
<dbReference type="Proteomes" id="UP001148629">
    <property type="component" value="Unassembled WGS sequence"/>
</dbReference>
<proteinExistence type="predicted"/>
<protein>
    <submittedName>
        <fullName evidence="1">Uncharacterized protein</fullName>
    </submittedName>
</protein>
<name>A0ACC1RAM5_9HYPO</name>
<accession>A0ACC1RAM5</accession>
<organism evidence="1 2">
    <name type="scientific">Fusarium decemcellulare</name>
    <dbReference type="NCBI Taxonomy" id="57161"/>
    <lineage>
        <taxon>Eukaryota</taxon>
        <taxon>Fungi</taxon>
        <taxon>Dikarya</taxon>
        <taxon>Ascomycota</taxon>
        <taxon>Pezizomycotina</taxon>
        <taxon>Sordariomycetes</taxon>
        <taxon>Hypocreomycetidae</taxon>
        <taxon>Hypocreales</taxon>
        <taxon>Nectriaceae</taxon>
        <taxon>Fusarium</taxon>
        <taxon>Fusarium decemcellulare species complex</taxon>
    </lineage>
</organism>
<evidence type="ECO:0000313" key="2">
    <source>
        <dbReference type="Proteomes" id="UP001148629"/>
    </source>
</evidence>
<sequence>MTIRHYSFECADLKPNPEPKTVHTDLDKVYGDIVFQELGLEGKPRGGMMMTVKKRKLPFAKGTASSILATIPEPRYHLARASAVFRAEVLQAQVDAVDPPLRAV</sequence>